<dbReference type="STRING" id="1218108.GCA_000382425_00408"/>
<name>A0A511NE66_9FLAO</name>
<protein>
    <recommendedName>
        <fullName evidence="1">Amidohydrolase-related domain-containing protein</fullName>
    </recommendedName>
</protein>
<dbReference type="Gene3D" id="2.30.40.10">
    <property type="entry name" value="Urease, subunit C, domain 1"/>
    <property type="match status" value="1"/>
</dbReference>
<sequence length="107" mass="11920">MVPGFSLHDELQSLSESGMTNAQALYAATAEPGSWMKNNTGKIKAGYNADLVLLSKNPLEDIKNTKTIEYVFFGKNWIDKVQIAAILKAIEEANNANRNIKIDEYNR</sequence>
<evidence type="ECO:0000313" key="3">
    <source>
        <dbReference type="Proteomes" id="UP000321245"/>
    </source>
</evidence>
<dbReference type="Gene3D" id="1.20.58.520">
    <property type="entry name" value="Amidohydrolase"/>
    <property type="match status" value="1"/>
</dbReference>
<dbReference type="Pfam" id="PF01979">
    <property type="entry name" value="Amidohydro_1"/>
    <property type="match status" value="1"/>
</dbReference>
<dbReference type="GO" id="GO:0016810">
    <property type="term" value="F:hydrolase activity, acting on carbon-nitrogen (but not peptide) bonds"/>
    <property type="evidence" value="ECO:0007669"/>
    <property type="project" value="InterPro"/>
</dbReference>
<comment type="caution">
    <text evidence="2">The sequence shown here is derived from an EMBL/GenBank/DDBJ whole genome shotgun (WGS) entry which is preliminary data.</text>
</comment>
<dbReference type="GeneID" id="84648689"/>
<dbReference type="PANTHER" id="PTHR43135:SF3">
    <property type="entry name" value="ALPHA-D-RIBOSE 1-METHYLPHOSPHONATE 5-TRIPHOSPHATE DIPHOSPHATASE"/>
    <property type="match status" value="1"/>
</dbReference>
<dbReference type="InterPro" id="IPR011059">
    <property type="entry name" value="Metal-dep_hydrolase_composite"/>
</dbReference>
<dbReference type="SUPFAM" id="SSF51338">
    <property type="entry name" value="Composite domain of metallo-dependent hydrolases"/>
    <property type="match status" value="1"/>
</dbReference>
<dbReference type="RefSeq" id="WP_026357357.1">
    <property type="nucleotide sequence ID" value="NZ_BJXC01000002.1"/>
</dbReference>
<keyword evidence="3" id="KW-1185">Reference proteome</keyword>
<dbReference type="InterPro" id="IPR006680">
    <property type="entry name" value="Amidohydro-rel"/>
</dbReference>
<reference evidence="2 3" key="1">
    <citation type="submission" date="2019-07" db="EMBL/GenBank/DDBJ databases">
        <title>Whole genome shotgun sequence of Empedobacter brevis NBRC 14943.</title>
        <authorList>
            <person name="Hosoyama A."/>
            <person name="Uohara A."/>
            <person name="Ohji S."/>
            <person name="Ichikawa N."/>
        </authorList>
    </citation>
    <scope>NUCLEOTIDE SEQUENCE [LARGE SCALE GENOMIC DNA]</scope>
    <source>
        <strain evidence="2 3">NBRC 14943</strain>
    </source>
</reference>
<evidence type="ECO:0000259" key="1">
    <source>
        <dbReference type="Pfam" id="PF01979"/>
    </source>
</evidence>
<proteinExistence type="predicted"/>
<dbReference type="InterPro" id="IPR051781">
    <property type="entry name" value="Metallo-dep_Hydrolase"/>
</dbReference>
<dbReference type="EMBL" id="BJXC01000002">
    <property type="protein sequence ID" value="GEM50798.1"/>
    <property type="molecule type" value="Genomic_DNA"/>
</dbReference>
<gene>
    <name evidence="2" type="ORF">EB1_05880</name>
</gene>
<dbReference type="Gene3D" id="3.30.110.90">
    <property type="entry name" value="Amidohydrolase"/>
    <property type="match status" value="1"/>
</dbReference>
<organism evidence="2 3">
    <name type="scientific">Empedobacter brevis NBRC 14943 = ATCC 43319</name>
    <dbReference type="NCBI Taxonomy" id="1218108"/>
    <lineage>
        <taxon>Bacteria</taxon>
        <taxon>Pseudomonadati</taxon>
        <taxon>Bacteroidota</taxon>
        <taxon>Flavobacteriia</taxon>
        <taxon>Flavobacteriales</taxon>
        <taxon>Weeksellaceae</taxon>
        <taxon>Empedobacter</taxon>
    </lineage>
</organism>
<accession>A0A511NE66</accession>
<evidence type="ECO:0000313" key="2">
    <source>
        <dbReference type="EMBL" id="GEM50798.1"/>
    </source>
</evidence>
<dbReference type="AlphaFoldDB" id="A0A511NE66"/>
<dbReference type="PANTHER" id="PTHR43135">
    <property type="entry name" value="ALPHA-D-RIBOSE 1-METHYLPHOSPHONATE 5-TRIPHOSPHATE DIPHOSPHATASE"/>
    <property type="match status" value="1"/>
</dbReference>
<feature type="domain" description="Amidohydrolase-related" evidence="1">
    <location>
        <begin position="15"/>
        <end position="72"/>
    </location>
</feature>
<dbReference type="Proteomes" id="UP000321245">
    <property type="component" value="Unassembled WGS sequence"/>
</dbReference>
<dbReference type="OrthoDB" id="9815657at2"/>